<dbReference type="PANTHER" id="PTHR24220">
    <property type="entry name" value="IMPORT ATP-BINDING PROTEIN"/>
    <property type="match status" value="1"/>
</dbReference>
<keyword evidence="5" id="KW-0918">Phosphonate transport</keyword>
<protein>
    <submittedName>
        <fullName evidence="9">Phosphonate transport system ATP-binding protein</fullName>
    </submittedName>
</protein>
<proteinExistence type="predicted"/>
<reference evidence="10" key="1">
    <citation type="submission" date="2016-10" db="EMBL/GenBank/DDBJ databases">
        <authorList>
            <person name="Varghese N."/>
            <person name="Submissions S."/>
        </authorList>
    </citation>
    <scope>NUCLEOTIDE SEQUENCE [LARGE SCALE GENOMIC DNA]</scope>
    <source>
        <strain evidence="10">DSM 11005</strain>
    </source>
</reference>
<evidence type="ECO:0000256" key="2">
    <source>
        <dbReference type="ARBA" id="ARBA00022475"/>
    </source>
</evidence>
<evidence type="ECO:0000313" key="9">
    <source>
        <dbReference type="EMBL" id="SDC25904.1"/>
    </source>
</evidence>
<dbReference type="PANTHER" id="PTHR24220:SF659">
    <property type="entry name" value="TRANSPORTER, PUTATIVE-RELATED"/>
    <property type="match status" value="1"/>
</dbReference>
<sequence>MLELKNITHQFHKDEPVLQQVSLQVAEGEFVAVIGRSGAGKTTLLKLFNGMVTPQQGTVWIDGKCLSHCSGKKLRQIQQKIAVIYQDFCLVPQSTALENVLHGALFRNPFWRVMTGCFSEQDQKNAKTALAKVGLVEKADALVSTLSGGEKQRVAIARALLQQARIILADEPVASLDPMAAEQVLSLLKTLQQENKLTVVMNSHNTVQAVQYADRIIGLKQGVMVKDAPVSAWDETSFADVYGGAQ</sequence>
<accession>A0A1G6K4L2</accession>
<dbReference type="EMBL" id="FMYW01000004">
    <property type="protein sequence ID" value="SDC25904.1"/>
    <property type="molecule type" value="Genomic_DNA"/>
</dbReference>
<dbReference type="Proteomes" id="UP000198943">
    <property type="component" value="Unassembled WGS sequence"/>
</dbReference>
<dbReference type="SUPFAM" id="SSF52540">
    <property type="entry name" value="P-loop containing nucleoside triphosphate hydrolases"/>
    <property type="match status" value="1"/>
</dbReference>
<keyword evidence="6" id="KW-1278">Translocase</keyword>
<dbReference type="PROSITE" id="PS00211">
    <property type="entry name" value="ABC_TRANSPORTER_1"/>
    <property type="match status" value="1"/>
</dbReference>
<dbReference type="OrthoDB" id="9802264at2"/>
<dbReference type="SMART" id="SM00382">
    <property type="entry name" value="AAA"/>
    <property type="match status" value="1"/>
</dbReference>
<keyword evidence="2" id="KW-1003">Cell membrane</keyword>
<evidence type="ECO:0000256" key="6">
    <source>
        <dbReference type="ARBA" id="ARBA00022967"/>
    </source>
</evidence>
<dbReference type="AlphaFoldDB" id="A0A1G6K4L2"/>
<evidence type="ECO:0000259" key="8">
    <source>
        <dbReference type="PROSITE" id="PS50893"/>
    </source>
</evidence>
<dbReference type="CDD" id="cd03256">
    <property type="entry name" value="ABC_PhnC_transporter"/>
    <property type="match status" value="1"/>
</dbReference>
<evidence type="ECO:0000256" key="5">
    <source>
        <dbReference type="ARBA" id="ARBA00022885"/>
    </source>
</evidence>
<evidence type="ECO:0000256" key="3">
    <source>
        <dbReference type="ARBA" id="ARBA00022741"/>
    </source>
</evidence>
<evidence type="ECO:0000256" key="7">
    <source>
        <dbReference type="ARBA" id="ARBA00023136"/>
    </source>
</evidence>
<dbReference type="Gene3D" id="3.40.50.300">
    <property type="entry name" value="P-loop containing nucleotide triphosphate hydrolases"/>
    <property type="match status" value="1"/>
</dbReference>
<gene>
    <name evidence="9" type="ORF">SAMN04487864_10459</name>
</gene>
<dbReference type="Pfam" id="PF00005">
    <property type="entry name" value="ABC_tran"/>
    <property type="match status" value="1"/>
</dbReference>
<dbReference type="InterPro" id="IPR027417">
    <property type="entry name" value="P-loop_NTPase"/>
</dbReference>
<keyword evidence="10" id="KW-1185">Reference proteome</keyword>
<dbReference type="PROSITE" id="PS50893">
    <property type="entry name" value="ABC_TRANSPORTER_2"/>
    <property type="match status" value="1"/>
</dbReference>
<dbReference type="GO" id="GO:0015416">
    <property type="term" value="F:ABC-type phosphonate transporter activity"/>
    <property type="evidence" value="ECO:0007669"/>
    <property type="project" value="InterPro"/>
</dbReference>
<keyword evidence="7" id="KW-0472">Membrane</keyword>
<feature type="domain" description="ABC transporter" evidence="8">
    <location>
        <begin position="2"/>
        <end position="246"/>
    </location>
</feature>
<keyword evidence="3" id="KW-0547">Nucleotide-binding</keyword>
<keyword evidence="1" id="KW-0813">Transport</keyword>
<name>A0A1G6K4L2_9FIRM</name>
<dbReference type="InterPro" id="IPR003593">
    <property type="entry name" value="AAA+_ATPase"/>
</dbReference>
<organism evidence="9 10">
    <name type="scientific">Succiniclasticum ruminis</name>
    <dbReference type="NCBI Taxonomy" id="40841"/>
    <lineage>
        <taxon>Bacteria</taxon>
        <taxon>Bacillati</taxon>
        <taxon>Bacillota</taxon>
        <taxon>Negativicutes</taxon>
        <taxon>Acidaminococcales</taxon>
        <taxon>Acidaminococcaceae</taxon>
        <taxon>Succiniclasticum</taxon>
    </lineage>
</organism>
<dbReference type="GO" id="GO:0016887">
    <property type="term" value="F:ATP hydrolysis activity"/>
    <property type="evidence" value="ECO:0007669"/>
    <property type="project" value="InterPro"/>
</dbReference>
<dbReference type="GO" id="GO:0005886">
    <property type="term" value="C:plasma membrane"/>
    <property type="evidence" value="ECO:0007669"/>
    <property type="project" value="TreeGrafter"/>
</dbReference>
<dbReference type="InterPro" id="IPR015854">
    <property type="entry name" value="ABC_transpr_LolD-like"/>
</dbReference>
<dbReference type="InterPro" id="IPR012693">
    <property type="entry name" value="ABC_transpr_PhnC"/>
</dbReference>
<dbReference type="NCBIfam" id="TIGR02315">
    <property type="entry name" value="ABC_phnC"/>
    <property type="match status" value="1"/>
</dbReference>
<dbReference type="GO" id="GO:0005524">
    <property type="term" value="F:ATP binding"/>
    <property type="evidence" value="ECO:0007669"/>
    <property type="project" value="UniProtKB-KW"/>
</dbReference>
<evidence type="ECO:0000313" key="10">
    <source>
        <dbReference type="Proteomes" id="UP000198943"/>
    </source>
</evidence>
<dbReference type="InterPro" id="IPR017871">
    <property type="entry name" value="ABC_transporter-like_CS"/>
</dbReference>
<dbReference type="InterPro" id="IPR003439">
    <property type="entry name" value="ABC_transporter-like_ATP-bd"/>
</dbReference>
<evidence type="ECO:0000256" key="4">
    <source>
        <dbReference type="ARBA" id="ARBA00022840"/>
    </source>
</evidence>
<keyword evidence="4 9" id="KW-0067">ATP-binding</keyword>
<evidence type="ECO:0000256" key="1">
    <source>
        <dbReference type="ARBA" id="ARBA00022448"/>
    </source>
</evidence>
<dbReference type="RefSeq" id="WP_093729759.1">
    <property type="nucleotide sequence ID" value="NZ_FMYW01000004.1"/>
</dbReference>